<dbReference type="EMBL" id="CAJVAS010000022">
    <property type="protein sequence ID" value="CAG7641934.1"/>
    <property type="molecule type" value="Genomic_DNA"/>
</dbReference>
<dbReference type="AlphaFoldDB" id="A0A916NY96"/>
<sequence>MKGNRSMTSMYRSAEFFAIRTPLLPVEALSQWAQGAEASAALDPGELESAIQADRTRLRSRLAALFAQPAVREALFLASPDLASKLPLWMNNPESGQGEKIERALVRYFVRMAVRPTPFGLFAGASVGAVANHTAIRLVDSSLYQRHTRLDMDYICALTEAIARDLSLRKEWLYRPNSSLYRMGAQLRYVEARQQDQVRSHHLVSVARTEYLDRIMSHAASGARLTDLAQALTQEDPEVSIAEAEAFLHELIDNQLLVPALSACVTGSEATACLLEHLNGTKQADSLSRQLHEVKLDLAQLDRGGIGVDIERYRAISHKLEPLAAQIDLSKLYQVDLVKPLREAALGREVVQEILRGVQALHAAARHQAQSRMDRFRSAFLERYEGRQVPFTEALDDEAGIGYGGADRSSDASSLLAGLHFPESGEPEIAWGKRERMLLRKLNDAVSSGEMEIRLTEHDVEALSSERVRPLPDSFAAMVRVAARTEEALHRGDFQVLMHDVSGPSGALLLGRFCHADHELYHRVAKHLRAEEALHPDAVFAEIVHLPEGRVGNLIARPLLRDYEIPFLGQSGAPLERQIPIEDLLVSVVGQEVMLWSAALGKRVIPRLSAAHNYVAHGIGPYRFLCDLQGDGRADYVAWDWGPFTSEPFLPRVVFGRTVLSRALWRIPQDELRRLGRLKGADRFRAVHEWRIERRLPPIFLFAEMDRELLVDLNNVLLVDTFVELVKNRTDVRLTELFPSLDEQVVRGPEGRFVHELIVPFERIPSNENADSRMSMPNIQPNGIRTMSPSVQRAFPPGSEWLYAKLYAGPAEVDALLRTEVSRVMSHAMRSGAADQWFFIRYGDPDWHVRLRLRGAPARLLNEVLPELNDAIQPKLRDGTVWRFQVDTYMPEWERYGGMTGLRLAERLFQIDSEAVIRIMQMLDGDAGWEDRWRLSITGIDRLLSDLRFSAEAKSSIVAQARDGFAAEFAIDGAFRRSLGDRFRRERNRLEACLQSTPSVDDRLVPAFSVFTERSRRLAPVVKDLRKAAIGGDLTVSLEQLAASYIHMHVNRMLRSSHRAHELVLYDFLARLYDAETGRTRRGDIHDES</sequence>
<organism evidence="3 4">
    <name type="scientific">Paenibacillus solanacearum</name>
    <dbReference type="NCBI Taxonomy" id="2048548"/>
    <lineage>
        <taxon>Bacteria</taxon>
        <taxon>Bacillati</taxon>
        <taxon>Bacillota</taxon>
        <taxon>Bacilli</taxon>
        <taxon>Bacillales</taxon>
        <taxon>Paenibacillaceae</taxon>
        <taxon>Paenibacillus</taxon>
    </lineage>
</organism>
<gene>
    <name evidence="3" type="primary">nisB</name>
    <name evidence="3" type="ORF">PAESOLCIP111_04285</name>
</gene>
<dbReference type="NCBIfam" id="TIGR03891">
    <property type="entry name" value="thiopep_ocin"/>
    <property type="match status" value="1"/>
</dbReference>
<feature type="domain" description="Lantibiotic dehydratase N-terminal" evidence="1">
    <location>
        <begin position="67"/>
        <end position="719"/>
    </location>
</feature>
<evidence type="ECO:0000259" key="2">
    <source>
        <dbReference type="Pfam" id="PF14028"/>
    </source>
</evidence>
<evidence type="ECO:0000313" key="3">
    <source>
        <dbReference type="EMBL" id="CAG7641934.1"/>
    </source>
</evidence>
<feature type="domain" description="Thiopeptide-type bacteriocin biosynthesis" evidence="2">
    <location>
        <begin position="801"/>
        <end position="1073"/>
    </location>
</feature>
<evidence type="ECO:0000313" key="4">
    <source>
        <dbReference type="Proteomes" id="UP000693672"/>
    </source>
</evidence>
<dbReference type="InterPro" id="IPR023809">
    <property type="entry name" value="Thiopep_bacteriocin_synth_dom"/>
</dbReference>
<reference evidence="3" key="1">
    <citation type="submission" date="2021-06" db="EMBL/GenBank/DDBJ databases">
        <authorList>
            <person name="Criscuolo A."/>
        </authorList>
    </citation>
    <scope>NUCLEOTIDE SEQUENCE</scope>
    <source>
        <strain evidence="3">CIP111600</strain>
    </source>
</reference>
<dbReference type="Proteomes" id="UP000693672">
    <property type="component" value="Unassembled WGS sequence"/>
</dbReference>
<accession>A0A916NY96</accession>
<dbReference type="RefSeq" id="WP_218094010.1">
    <property type="nucleotide sequence ID" value="NZ_CAJVAS010000022.1"/>
</dbReference>
<dbReference type="InterPro" id="IPR006827">
    <property type="entry name" value="Lant_deHydtase_N"/>
</dbReference>
<proteinExistence type="predicted"/>
<name>A0A916NY96_9BACL</name>
<dbReference type="Pfam" id="PF04738">
    <property type="entry name" value="Lant_dehydr_N"/>
    <property type="match status" value="1"/>
</dbReference>
<keyword evidence="4" id="KW-1185">Reference proteome</keyword>
<protein>
    <submittedName>
        <fullName evidence="3">Nisin biosynthesis protein NisB</fullName>
    </submittedName>
</protein>
<dbReference type="Pfam" id="PF14028">
    <property type="entry name" value="Lant_dehydr_C"/>
    <property type="match status" value="1"/>
</dbReference>
<evidence type="ECO:0000259" key="1">
    <source>
        <dbReference type="Pfam" id="PF04738"/>
    </source>
</evidence>
<comment type="caution">
    <text evidence="3">The sequence shown here is derived from an EMBL/GenBank/DDBJ whole genome shotgun (WGS) entry which is preliminary data.</text>
</comment>